<dbReference type="PROSITE" id="PS50297">
    <property type="entry name" value="ANK_REP_REGION"/>
    <property type="match status" value="3"/>
</dbReference>
<feature type="repeat" description="ANK" evidence="3">
    <location>
        <begin position="105"/>
        <end position="137"/>
    </location>
</feature>
<evidence type="ECO:0000313" key="4">
    <source>
        <dbReference type="EMBL" id="CAE7343908.1"/>
    </source>
</evidence>
<comment type="caution">
    <text evidence="4">The sequence shown here is derived from an EMBL/GenBank/DDBJ whole genome shotgun (WGS) entry which is preliminary data.</text>
</comment>
<evidence type="ECO:0000256" key="1">
    <source>
        <dbReference type="ARBA" id="ARBA00022737"/>
    </source>
</evidence>
<dbReference type="InterPro" id="IPR050776">
    <property type="entry name" value="Ank_Repeat/CDKN_Inhibitor"/>
</dbReference>
<dbReference type="PANTHER" id="PTHR24201">
    <property type="entry name" value="ANK_REP_REGION DOMAIN-CONTAINING PROTEIN"/>
    <property type="match status" value="1"/>
</dbReference>
<dbReference type="OrthoDB" id="10264606at2759"/>
<keyword evidence="1" id="KW-0677">Repeat</keyword>
<feature type="repeat" description="ANK" evidence="3">
    <location>
        <begin position="39"/>
        <end position="71"/>
    </location>
</feature>
<organism evidence="4 5">
    <name type="scientific">Symbiodinium pilosum</name>
    <name type="common">Dinoflagellate</name>
    <dbReference type="NCBI Taxonomy" id="2952"/>
    <lineage>
        <taxon>Eukaryota</taxon>
        <taxon>Sar</taxon>
        <taxon>Alveolata</taxon>
        <taxon>Dinophyceae</taxon>
        <taxon>Suessiales</taxon>
        <taxon>Symbiodiniaceae</taxon>
        <taxon>Symbiodinium</taxon>
    </lineage>
</organism>
<gene>
    <name evidence="4" type="primary">psmD10</name>
    <name evidence="4" type="ORF">SPIL2461_LOCUS8135</name>
</gene>
<keyword evidence="2 3" id="KW-0040">ANK repeat</keyword>
<name>A0A812P820_SYMPI</name>
<protein>
    <submittedName>
        <fullName evidence="4">PsmD10 protein</fullName>
    </submittedName>
</protein>
<proteinExistence type="predicted"/>
<sequence length="237" mass="25517">MADVDPLLAHAGSGDFEALKILLENSDSVGKRLKLRDADRRTALHRACAGGHEQITAYLLSKCANPNVEDEEDWTPLHSAASRGSAQLCHLLVEARADCDAVTTSGATALHFAASKGHNDVLRTLIDAGAKVNCKDRSGGVPLLRAAGADQAQALILLLEAQADIRCKDRAGDNAFHIAINGHHTAICEVLFDRDEAEKLMKQENEDGNSPAEMLLNLAPVETRDKIKSIWREKKGG</sequence>
<dbReference type="AlphaFoldDB" id="A0A812P820"/>
<evidence type="ECO:0000256" key="3">
    <source>
        <dbReference type="PROSITE-ProRule" id="PRU00023"/>
    </source>
</evidence>
<dbReference type="InterPro" id="IPR036770">
    <property type="entry name" value="Ankyrin_rpt-contain_sf"/>
</dbReference>
<accession>A0A812P820</accession>
<dbReference type="SMART" id="SM00248">
    <property type="entry name" value="ANK"/>
    <property type="match status" value="6"/>
</dbReference>
<dbReference type="PANTHER" id="PTHR24201:SF16">
    <property type="entry name" value="ANKYRIN-1-LIKE-RELATED"/>
    <property type="match status" value="1"/>
</dbReference>
<dbReference type="Proteomes" id="UP000649617">
    <property type="component" value="Unassembled WGS sequence"/>
</dbReference>
<dbReference type="Pfam" id="PF13637">
    <property type="entry name" value="Ank_4"/>
    <property type="match status" value="1"/>
</dbReference>
<evidence type="ECO:0000313" key="5">
    <source>
        <dbReference type="Proteomes" id="UP000649617"/>
    </source>
</evidence>
<feature type="repeat" description="ANK" evidence="3">
    <location>
        <begin position="72"/>
        <end position="104"/>
    </location>
</feature>
<evidence type="ECO:0000256" key="2">
    <source>
        <dbReference type="ARBA" id="ARBA00023043"/>
    </source>
</evidence>
<dbReference type="SUPFAM" id="SSF48403">
    <property type="entry name" value="Ankyrin repeat"/>
    <property type="match status" value="1"/>
</dbReference>
<dbReference type="EMBL" id="CAJNIZ010013145">
    <property type="protein sequence ID" value="CAE7343908.1"/>
    <property type="molecule type" value="Genomic_DNA"/>
</dbReference>
<dbReference type="InterPro" id="IPR002110">
    <property type="entry name" value="Ankyrin_rpt"/>
</dbReference>
<reference evidence="4" key="1">
    <citation type="submission" date="2021-02" db="EMBL/GenBank/DDBJ databases">
        <authorList>
            <person name="Dougan E. K."/>
            <person name="Rhodes N."/>
            <person name="Thang M."/>
            <person name="Chan C."/>
        </authorList>
    </citation>
    <scope>NUCLEOTIDE SEQUENCE</scope>
</reference>
<dbReference type="PRINTS" id="PR01415">
    <property type="entry name" value="ANKYRIN"/>
</dbReference>
<dbReference type="Gene3D" id="1.25.40.20">
    <property type="entry name" value="Ankyrin repeat-containing domain"/>
    <property type="match status" value="3"/>
</dbReference>
<dbReference type="PROSITE" id="PS50088">
    <property type="entry name" value="ANK_REPEAT"/>
    <property type="match status" value="3"/>
</dbReference>
<keyword evidence="5" id="KW-1185">Reference proteome</keyword>
<dbReference type="GO" id="GO:0005634">
    <property type="term" value="C:nucleus"/>
    <property type="evidence" value="ECO:0007669"/>
    <property type="project" value="TreeGrafter"/>
</dbReference>
<dbReference type="Pfam" id="PF12796">
    <property type="entry name" value="Ank_2"/>
    <property type="match status" value="1"/>
</dbReference>